<dbReference type="Pfam" id="PF00096">
    <property type="entry name" value="zf-C2H2"/>
    <property type="match status" value="5"/>
</dbReference>
<dbReference type="InterPro" id="IPR050589">
    <property type="entry name" value="Ikaros_C2H2-ZF"/>
</dbReference>
<organism evidence="14 15">
    <name type="scientific">Pseudolycoriella hygida</name>
    <dbReference type="NCBI Taxonomy" id="35572"/>
    <lineage>
        <taxon>Eukaryota</taxon>
        <taxon>Metazoa</taxon>
        <taxon>Ecdysozoa</taxon>
        <taxon>Arthropoda</taxon>
        <taxon>Hexapoda</taxon>
        <taxon>Insecta</taxon>
        <taxon>Pterygota</taxon>
        <taxon>Neoptera</taxon>
        <taxon>Endopterygota</taxon>
        <taxon>Diptera</taxon>
        <taxon>Nematocera</taxon>
        <taxon>Sciaroidea</taxon>
        <taxon>Sciaridae</taxon>
        <taxon>Pseudolycoriella</taxon>
    </lineage>
</organism>
<evidence type="ECO:0000259" key="12">
    <source>
        <dbReference type="PROSITE" id="PS50157"/>
    </source>
</evidence>
<feature type="domain" description="C2H2-type" evidence="12">
    <location>
        <begin position="202"/>
        <end position="229"/>
    </location>
</feature>
<feature type="binding site" evidence="11">
    <location>
        <position position="22"/>
    </location>
    <ligand>
        <name>Zn(2+)</name>
        <dbReference type="ChEBI" id="CHEBI:29105"/>
    </ligand>
</feature>
<dbReference type="Gene3D" id="3.40.1800.20">
    <property type="match status" value="1"/>
</dbReference>
<keyword evidence="5 11" id="KW-0862">Zinc</keyword>
<feature type="binding site" evidence="11">
    <location>
        <position position="67"/>
    </location>
    <ligand>
        <name>Zn(2+)</name>
        <dbReference type="ChEBI" id="CHEBI:29105"/>
    </ligand>
</feature>
<dbReference type="OrthoDB" id="3069995at2759"/>
<feature type="binding site" evidence="11">
    <location>
        <position position="70"/>
    </location>
    <ligand>
        <name>Zn(2+)</name>
        <dbReference type="ChEBI" id="CHEBI:29105"/>
    </ligand>
</feature>
<dbReference type="GO" id="GO:0006357">
    <property type="term" value="P:regulation of transcription by RNA polymerase II"/>
    <property type="evidence" value="ECO:0007669"/>
    <property type="project" value="TreeGrafter"/>
</dbReference>
<comment type="subcellular location">
    <subcellularLocation>
        <location evidence="1">Nucleus</location>
    </subcellularLocation>
</comment>
<evidence type="ECO:0000313" key="14">
    <source>
        <dbReference type="EMBL" id="KAJ6646867.1"/>
    </source>
</evidence>
<feature type="domain" description="C2H2-type" evidence="12">
    <location>
        <begin position="285"/>
        <end position="312"/>
    </location>
</feature>
<dbReference type="InterPro" id="IPR013087">
    <property type="entry name" value="Znf_C2H2_type"/>
</dbReference>
<keyword evidence="7" id="KW-0238">DNA-binding</keyword>
<dbReference type="FunFam" id="3.30.160.60:FF:000557">
    <property type="entry name" value="zinc finger and SCAN domain-containing protein 29"/>
    <property type="match status" value="1"/>
</dbReference>
<evidence type="ECO:0000256" key="6">
    <source>
        <dbReference type="ARBA" id="ARBA00023015"/>
    </source>
</evidence>
<reference evidence="14" key="1">
    <citation type="submission" date="2022-07" db="EMBL/GenBank/DDBJ databases">
        <authorList>
            <person name="Trinca V."/>
            <person name="Uliana J.V.C."/>
            <person name="Torres T.T."/>
            <person name="Ward R.J."/>
            <person name="Monesi N."/>
        </authorList>
    </citation>
    <scope>NUCLEOTIDE SEQUENCE</scope>
    <source>
        <strain evidence="14">HSMRA1968</strain>
        <tissue evidence="14">Whole embryos</tissue>
    </source>
</reference>
<evidence type="ECO:0000256" key="8">
    <source>
        <dbReference type="ARBA" id="ARBA00023163"/>
    </source>
</evidence>
<dbReference type="Proteomes" id="UP001151699">
    <property type="component" value="Chromosome A"/>
</dbReference>
<keyword evidence="4 10" id="KW-0863">Zinc-finger</keyword>
<evidence type="ECO:0000256" key="4">
    <source>
        <dbReference type="ARBA" id="ARBA00022771"/>
    </source>
</evidence>
<feature type="domain" description="ZAD" evidence="13">
    <location>
        <begin position="17"/>
        <end position="94"/>
    </location>
</feature>
<dbReference type="FunFam" id="3.30.160.60:FF:000325">
    <property type="entry name" value="ZFP90 zinc finger protein"/>
    <property type="match status" value="1"/>
</dbReference>
<dbReference type="InterPro" id="IPR012934">
    <property type="entry name" value="Znf_AD"/>
</dbReference>
<gene>
    <name evidence="14" type="primary">ZNF623</name>
    <name evidence="14" type="ORF">Bhyg_02081</name>
</gene>
<evidence type="ECO:0000313" key="15">
    <source>
        <dbReference type="Proteomes" id="UP001151699"/>
    </source>
</evidence>
<evidence type="ECO:0000256" key="11">
    <source>
        <dbReference type="PROSITE-ProRule" id="PRU01263"/>
    </source>
</evidence>
<evidence type="ECO:0000259" key="13">
    <source>
        <dbReference type="PROSITE" id="PS51915"/>
    </source>
</evidence>
<evidence type="ECO:0000256" key="3">
    <source>
        <dbReference type="ARBA" id="ARBA00022737"/>
    </source>
</evidence>
<keyword evidence="3" id="KW-0677">Repeat</keyword>
<dbReference type="SUPFAM" id="SSF57667">
    <property type="entry name" value="beta-beta-alpha zinc fingers"/>
    <property type="match status" value="4"/>
</dbReference>
<protein>
    <submittedName>
        <fullName evidence="14">Zinc finger protein</fullName>
    </submittedName>
</protein>
<keyword evidence="6" id="KW-0805">Transcription regulation</keyword>
<dbReference type="PANTHER" id="PTHR24404">
    <property type="entry name" value="ZINC FINGER PROTEIN"/>
    <property type="match status" value="1"/>
</dbReference>
<accession>A0A9Q0S668</accession>
<feature type="domain" description="C2H2-type" evidence="12">
    <location>
        <begin position="230"/>
        <end position="257"/>
    </location>
</feature>
<evidence type="ECO:0000256" key="7">
    <source>
        <dbReference type="ARBA" id="ARBA00023125"/>
    </source>
</evidence>
<dbReference type="EMBL" id="WJQU01000001">
    <property type="protein sequence ID" value="KAJ6646867.1"/>
    <property type="molecule type" value="Genomic_DNA"/>
</dbReference>
<keyword evidence="15" id="KW-1185">Reference proteome</keyword>
<dbReference type="PROSITE" id="PS50157">
    <property type="entry name" value="ZINC_FINGER_C2H2_2"/>
    <property type="match status" value="6"/>
</dbReference>
<dbReference type="SUPFAM" id="SSF57716">
    <property type="entry name" value="Glucocorticoid receptor-like (DNA-binding domain)"/>
    <property type="match status" value="1"/>
</dbReference>
<evidence type="ECO:0000256" key="10">
    <source>
        <dbReference type="PROSITE-ProRule" id="PRU00042"/>
    </source>
</evidence>
<keyword evidence="2 11" id="KW-0479">Metal-binding</keyword>
<feature type="domain" description="C2H2-type" evidence="12">
    <location>
        <begin position="342"/>
        <end position="364"/>
    </location>
</feature>
<keyword evidence="9" id="KW-0539">Nucleus</keyword>
<dbReference type="GO" id="GO:0003700">
    <property type="term" value="F:DNA-binding transcription factor activity"/>
    <property type="evidence" value="ECO:0007669"/>
    <property type="project" value="TreeGrafter"/>
</dbReference>
<dbReference type="PROSITE" id="PS00028">
    <property type="entry name" value="ZINC_FINGER_C2H2_1"/>
    <property type="match status" value="5"/>
</dbReference>
<dbReference type="Pfam" id="PF07776">
    <property type="entry name" value="zf-AD"/>
    <property type="match status" value="1"/>
</dbReference>
<feature type="domain" description="C2H2-type" evidence="12">
    <location>
        <begin position="313"/>
        <end position="340"/>
    </location>
</feature>
<dbReference type="InterPro" id="IPR036236">
    <property type="entry name" value="Znf_C2H2_sf"/>
</dbReference>
<dbReference type="PROSITE" id="PS51915">
    <property type="entry name" value="ZAD"/>
    <property type="match status" value="1"/>
</dbReference>
<name>A0A9Q0S668_9DIPT</name>
<feature type="domain" description="C2H2-type" evidence="12">
    <location>
        <begin position="258"/>
        <end position="285"/>
    </location>
</feature>
<dbReference type="AlphaFoldDB" id="A0A9Q0S668"/>
<feature type="binding site" evidence="11">
    <location>
        <position position="19"/>
    </location>
    <ligand>
        <name>Zn(2+)</name>
        <dbReference type="ChEBI" id="CHEBI:29105"/>
    </ligand>
</feature>
<keyword evidence="8" id="KW-0804">Transcription</keyword>
<evidence type="ECO:0000256" key="2">
    <source>
        <dbReference type="ARBA" id="ARBA00022723"/>
    </source>
</evidence>
<dbReference type="GO" id="GO:0005634">
    <property type="term" value="C:nucleus"/>
    <property type="evidence" value="ECO:0007669"/>
    <property type="project" value="UniProtKB-SubCell"/>
</dbReference>
<proteinExistence type="predicted"/>
<dbReference type="GO" id="GO:0000978">
    <property type="term" value="F:RNA polymerase II cis-regulatory region sequence-specific DNA binding"/>
    <property type="evidence" value="ECO:0007669"/>
    <property type="project" value="TreeGrafter"/>
</dbReference>
<dbReference type="Gene3D" id="3.30.160.60">
    <property type="entry name" value="Classic Zinc Finger"/>
    <property type="match status" value="5"/>
</dbReference>
<dbReference type="GO" id="GO:0008270">
    <property type="term" value="F:zinc ion binding"/>
    <property type="evidence" value="ECO:0007669"/>
    <property type="project" value="UniProtKB-UniRule"/>
</dbReference>
<dbReference type="PANTHER" id="PTHR24404:SF114">
    <property type="entry name" value="KLUMPFUSS, ISOFORM B-RELATED"/>
    <property type="match status" value="1"/>
</dbReference>
<evidence type="ECO:0000256" key="5">
    <source>
        <dbReference type="ARBA" id="ARBA00022833"/>
    </source>
</evidence>
<evidence type="ECO:0000256" key="1">
    <source>
        <dbReference type="ARBA" id="ARBA00004123"/>
    </source>
</evidence>
<dbReference type="SMART" id="SM00868">
    <property type="entry name" value="zf-AD"/>
    <property type="match status" value="1"/>
</dbReference>
<dbReference type="SMART" id="SM00355">
    <property type="entry name" value="ZnF_C2H2"/>
    <property type="match status" value="7"/>
</dbReference>
<sequence>MDRCEPTLRITVKDFSEICRFCMRRCEILKTIFDDEMYSDEKSITDMFKESLNLDIERNTQLPLSICSDCIEKLKNSYNFRRQCIDSLTLLNEICEGKQNTSESFLQDDNELRDTTFFSEIEIKEEDQGALLDECGIDDVIEPTSDNYSELKVERRKVKKKVGRPRKKAKDKVVKAPGMCQICGGLYVGLKYHMFVHDIPQFECDYCGRKFKHKSNLFAHVRIHANDRKHQCPHCPYKFQDRAKYKRHLRIHTGERNINCDLCGKAFCRKTDMLKHRLIHDVPRVPCPYCDKMFTTKTNMLSHIGIHTGERNFKCEICGAAFIASSSLSNHRKIHKKENPIINCKECGIILADTAMLKNHMRDHQKIVMLE</sequence>
<comment type="caution">
    <text evidence="14">The sequence shown here is derived from an EMBL/GenBank/DDBJ whole genome shotgun (WGS) entry which is preliminary data.</text>
</comment>
<evidence type="ECO:0000256" key="9">
    <source>
        <dbReference type="ARBA" id="ARBA00023242"/>
    </source>
</evidence>